<dbReference type="SUPFAM" id="SSF51735">
    <property type="entry name" value="NAD(P)-binding Rossmann-fold domains"/>
    <property type="match status" value="1"/>
</dbReference>
<dbReference type="GO" id="GO:0016491">
    <property type="term" value="F:oxidoreductase activity"/>
    <property type="evidence" value="ECO:0007669"/>
    <property type="project" value="UniProtKB-KW"/>
</dbReference>
<name>A0A284RE24_ARMOS</name>
<comment type="similarity">
    <text evidence="1">Belongs to the short-chain dehydrogenases/reductases (SDR) family.</text>
</comment>
<dbReference type="PANTHER" id="PTHR24320:SF282">
    <property type="entry name" value="WW DOMAIN-CONTAINING OXIDOREDUCTASE"/>
    <property type="match status" value="1"/>
</dbReference>
<dbReference type="Gene3D" id="3.40.50.720">
    <property type="entry name" value="NAD(P)-binding Rossmann-like Domain"/>
    <property type="match status" value="1"/>
</dbReference>
<proteinExistence type="inferred from homology"/>
<evidence type="ECO:0000313" key="4">
    <source>
        <dbReference type="EMBL" id="SJL06996.1"/>
    </source>
</evidence>
<keyword evidence="5" id="KW-1185">Reference proteome</keyword>
<protein>
    <submittedName>
        <fullName evidence="4">Uncharacterized protein</fullName>
    </submittedName>
</protein>
<dbReference type="STRING" id="47428.A0A284RE24"/>
<gene>
    <name evidence="4" type="ORF">ARMOST_10338</name>
</gene>
<dbReference type="OMA" id="MFTFELA"/>
<dbReference type="PANTHER" id="PTHR24320">
    <property type="entry name" value="RETINOL DEHYDROGENASE"/>
    <property type="match status" value="1"/>
</dbReference>
<evidence type="ECO:0000256" key="3">
    <source>
        <dbReference type="ARBA" id="ARBA00023002"/>
    </source>
</evidence>
<dbReference type="OrthoDB" id="191139at2759"/>
<dbReference type="Proteomes" id="UP000219338">
    <property type="component" value="Unassembled WGS sequence"/>
</dbReference>
<keyword evidence="2" id="KW-0521">NADP</keyword>
<dbReference type="AlphaFoldDB" id="A0A284RE24"/>
<accession>A0A284RE24</accession>
<evidence type="ECO:0000256" key="2">
    <source>
        <dbReference type="ARBA" id="ARBA00022857"/>
    </source>
</evidence>
<dbReference type="EMBL" id="FUEG01000007">
    <property type="protein sequence ID" value="SJL06996.1"/>
    <property type="molecule type" value="Genomic_DNA"/>
</dbReference>
<reference evidence="5" key="1">
    <citation type="journal article" date="2017" name="Nat. Ecol. Evol.">
        <title>Genome expansion and lineage-specific genetic innovations in the forest pathogenic fungi Armillaria.</title>
        <authorList>
            <person name="Sipos G."/>
            <person name="Prasanna A.N."/>
            <person name="Walter M.C."/>
            <person name="O'Connor E."/>
            <person name="Balint B."/>
            <person name="Krizsan K."/>
            <person name="Kiss B."/>
            <person name="Hess J."/>
            <person name="Varga T."/>
            <person name="Slot J."/>
            <person name="Riley R."/>
            <person name="Boka B."/>
            <person name="Rigling D."/>
            <person name="Barry K."/>
            <person name="Lee J."/>
            <person name="Mihaltcheva S."/>
            <person name="LaButti K."/>
            <person name="Lipzen A."/>
            <person name="Waldron R."/>
            <person name="Moloney N.M."/>
            <person name="Sperisen C."/>
            <person name="Kredics L."/>
            <person name="Vagvoelgyi C."/>
            <person name="Patrignani A."/>
            <person name="Fitzpatrick D."/>
            <person name="Nagy I."/>
            <person name="Doyle S."/>
            <person name="Anderson J.B."/>
            <person name="Grigoriev I.V."/>
            <person name="Gueldener U."/>
            <person name="Muensterkoetter M."/>
            <person name="Nagy L.G."/>
        </authorList>
    </citation>
    <scope>NUCLEOTIDE SEQUENCE [LARGE SCALE GENOMIC DNA]</scope>
    <source>
        <strain evidence="5">C18/9</strain>
    </source>
</reference>
<evidence type="ECO:0000256" key="1">
    <source>
        <dbReference type="ARBA" id="ARBA00006484"/>
    </source>
</evidence>
<organism evidence="4 5">
    <name type="scientific">Armillaria ostoyae</name>
    <name type="common">Armillaria root rot fungus</name>
    <dbReference type="NCBI Taxonomy" id="47428"/>
    <lineage>
        <taxon>Eukaryota</taxon>
        <taxon>Fungi</taxon>
        <taxon>Dikarya</taxon>
        <taxon>Basidiomycota</taxon>
        <taxon>Agaricomycotina</taxon>
        <taxon>Agaricomycetes</taxon>
        <taxon>Agaricomycetidae</taxon>
        <taxon>Agaricales</taxon>
        <taxon>Marasmiineae</taxon>
        <taxon>Physalacriaceae</taxon>
        <taxon>Armillaria</taxon>
    </lineage>
</organism>
<sequence>MVGDIVSQPAEGAEGMQGPATVVAISNEIFNNNYETGQISMTTFKNWYRQAFCIQTGAGILHLTSDGLSDSRPADSMVINHMSPYLFTKTLLPLIESTALHPGSDVRIVDVSSVAHRWVPNPRYDSLDAFNDDFANIWKPKTNLYGYTKLVNVLWTKELQRSFNRANIPILAMTIHPGNVMSVSDVWNDYKLGLFAVLHQPIRWGYTPAWTAASRAIAEDRRKYTGAYLVPFGVIEEASENAWREDLAKDLLATTDAVLKQYDYA</sequence>
<keyword evidence="3" id="KW-0560">Oxidoreductase</keyword>
<dbReference type="InterPro" id="IPR036291">
    <property type="entry name" value="NAD(P)-bd_dom_sf"/>
</dbReference>
<evidence type="ECO:0000313" key="5">
    <source>
        <dbReference type="Proteomes" id="UP000219338"/>
    </source>
</evidence>